<feature type="transmembrane region" description="Helical" evidence="1">
    <location>
        <begin position="12"/>
        <end position="38"/>
    </location>
</feature>
<keyword evidence="1" id="KW-0472">Membrane</keyword>
<accession>A0A2A9EK13</accession>
<evidence type="ECO:0000313" key="3">
    <source>
        <dbReference type="Proteomes" id="UP000222106"/>
    </source>
</evidence>
<feature type="transmembrane region" description="Helical" evidence="1">
    <location>
        <begin position="58"/>
        <end position="75"/>
    </location>
</feature>
<evidence type="ECO:0000313" key="2">
    <source>
        <dbReference type="EMBL" id="PFG38956.1"/>
    </source>
</evidence>
<protein>
    <submittedName>
        <fullName evidence="2">Uncharacterized protein DUF4383</fullName>
    </submittedName>
</protein>
<reference evidence="2 3" key="1">
    <citation type="submission" date="2017-10" db="EMBL/GenBank/DDBJ databases">
        <title>Sequencing the genomes of 1000 actinobacteria strains.</title>
        <authorList>
            <person name="Klenk H.-P."/>
        </authorList>
    </citation>
    <scope>NUCLEOTIDE SEQUENCE [LARGE SCALE GENOMIC DNA]</scope>
    <source>
        <strain evidence="2 3">DSM 21838</strain>
    </source>
</reference>
<dbReference type="OrthoDB" id="572373at2"/>
<keyword evidence="1" id="KW-1133">Transmembrane helix</keyword>
<dbReference type="Proteomes" id="UP000222106">
    <property type="component" value="Unassembled WGS sequence"/>
</dbReference>
<sequence length="148" mass="15933">MSQTPTAHRTKAPYQTLALIIGVVYLLVGILGFFVTGFDNFTVHDHSQTLLGFAINPLHNIVHVIIGLAGILLWRTRNGARLYGWLLGIGYGATAVYGFLVVNNPDADILNINQADNWLHVVSALAGFAIALWPDRRDGTVAGGAGQL</sequence>
<comment type="caution">
    <text evidence="2">The sequence shown here is derived from an EMBL/GenBank/DDBJ whole genome shotgun (WGS) entry which is preliminary data.</text>
</comment>
<dbReference type="EMBL" id="PDJI01000004">
    <property type="protein sequence ID" value="PFG38956.1"/>
    <property type="molecule type" value="Genomic_DNA"/>
</dbReference>
<feature type="transmembrane region" description="Helical" evidence="1">
    <location>
        <begin position="117"/>
        <end position="133"/>
    </location>
</feature>
<dbReference type="AlphaFoldDB" id="A0A2A9EK13"/>
<gene>
    <name evidence="2" type="ORF">ATJ97_1448</name>
</gene>
<proteinExistence type="predicted"/>
<keyword evidence="3" id="KW-1185">Reference proteome</keyword>
<evidence type="ECO:0000256" key="1">
    <source>
        <dbReference type="SAM" id="Phobius"/>
    </source>
</evidence>
<feature type="transmembrane region" description="Helical" evidence="1">
    <location>
        <begin position="82"/>
        <end position="102"/>
    </location>
</feature>
<name>A0A2A9EK13_9MICO</name>
<dbReference type="Pfam" id="PF14325">
    <property type="entry name" value="DUF4383"/>
    <property type="match status" value="1"/>
</dbReference>
<keyword evidence="1" id="KW-0812">Transmembrane</keyword>
<dbReference type="RefSeq" id="WP_098483136.1">
    <property type="nucleotide sequence ID" value="NZ_PDJI01000004.1"/>
</dbReference>
<organism evidence="2 3">
    <name type="scientific">Georgenia soli</name>
    <dbReference type="NCBI Taxonomy" id="638953"/>
    <lineage>
        <taxon>Bacteria</taxon>
        <taxon>Bacillati</taxon>
        <taxon>Actinomycetota</taxon>
        <taxon>Actinomycetes</taxon>
        <taxon>Micrococcales</taxon>
        <taxon>Bogoriellaceae</taxon>
        <taxon>Georgenia</taxon>
    </lineage>
</organism>